<feature type="domain" description="MaoC-like" evidence="3">
    <location>
        <begin position="49"/>
        <end position="135"/>
    </location>
</feature>
<gene>
    <name evidence="4" type="ORF">FHS23_002473</name>
</gene>
<dbReference type="AlphaFoldDB" id="A0A839S317"/>
<organism evidence="4 5">
    <name type="scientific">Prauserella isguenensis</name>
    <dbReference type="NCBI Taxonomy" id="1470180"/>
    <lineage>
        <taxon>Bacteria</taxon>
        <taxon>Bacillati</taxon>
        <taxon>Actinomycetota</taxon>
        <taxon>Actinomycetes</taxon>
        <taxon>Pseudonocardiales</taxon>
        <taxon>Pseudonocardiaceae</taxon>
        <taxon>Prauserella</taxon>
    </lineage>
</organism>
<dbReference type="Pfam" id="PF01575">
    <property type="entry name" value="MaoC_dehydratas"/>
    <property type="match status" value="1"/>
</dbReference>
<evidence type="ECO:0000259" key="3">
    <source>
        <dbReference type="Pfam" id="PF01575"/>
    </source>
</evidence>
<proteinExistence type="inferred from homology"/>
<dbReference type="CDD" id="cd03441">
    <property type="entry name" value="R_hydratase_like"/>
    <property type="match status" value="1"/>
</dbReference>
<evidence type="ECO:0000256" key="2">
    <source>
        <dbReference type="SAM" id="MobiDB-lite"/>
    </source>
</evidence>
<sequence length="169" mass="17810">MSGRGDDGVGVHPGDGVAVAHRGGPLAAGMRLPEWEVPEVDAEKMKTTAALLRDPTPIHWDTAALRALGMGDRAINQGPLNMAYVMNMLAGFAGGHDRVRRLRVRFRGNVRAGDRLRAGGVVTGVRTRQHGSSGETLCDCDIELSVVDGDTVLTGTATVALPEEGSDDE</sequence>
<dbReference type="Proteomes" id="UP000550714">
    <property type="component" value="Unassembled WGS sequence"/>
</dbReference>
<comment type="similarity">
    <text evidence="1">Belongs to the enoyl-CoA hydratase/isomerase family.</text>
</comment>
<protein>
    <submittedName>
        <fullName evidence="4">Acyl dehydratase</fullName>
    </submittedName>
</protein>
<dbReference type="InterPro" id="IPR029069">
    <property type="entry name" value="HotDog_dom_sf"/>
</dbReference>
<dbReference type="InterPro" id="IPR002539">
    <property type="entry name" value="MaoC-like_dom"/>
</dbReference>
<name>A0A839S317_9PSEU</name>
<evidence type="ECO:0000313" key="5">
    <source>
        <dbReference type="Proteomes" id="UP000550714"/>
    </source>
</evidence>
<keyword evidence="5" id="KW-1185">Reference proteome</keyword>
<reference evidence="4 5" key="1">
    <citation type="submission" date="2020-08" db="EMBL/GenBank/DDBJ databases">
        <title>Genomic Encyclopedia of Type Strains, Phase III (KMG-III): the genomes of soil and plant-associated and newly described type strains.</title>
        <authorList>
            <person name="Whitman W."/>
        </authorList>
    </citation>
    <scope>NUCLEOTIDE SEQUENCE [LARGE SCALE GENOMIC DNA]</scope>
    <source>
        <strain evidence="4 5">CECT 8577</strain>
    </source>
</reference>
<accession>A0A839S317</accession>
<dbReference type="SUPFAM" id="SSF54637">
    <property type="entry name" value="Thioesterase/thiol ester dehydrase-isomerase"/>
    <property type="match status" value="1"/>
</dbReference>
<comment type="caution">
    <text evidence="4">The sequence shown here is derived from an EMBL/GenBank/DDBJ whole genome shotgun (WGS) entry which is preliminary data.</text>
</comment>
<feature type="region of interest" description="Disordered" evidence="2">
    <location>
        <begin position="1"/>
        <end position="22"/>
    </location>
</feature>
<evidence type="ECO:0000256" key="1">
    <source>
        <dbReference type="ARBA" id="ARBA00005254"/>
    </source>
</evidence>
<dbReference type="EMBL" id="JACHWU010000002">
    <property type="protein sequence ID" value="MBB3051450.1"/>
    <property type="molecule type" value="Genomic_DNA"/>
</dbReference>
<dbReference type="RefSeq" id="WP_343053854.1">
    <property type="nucleotide sequence ID" value="NZ_JACHWU010000002.1"/>
</dbReference>
<evidence type="ECO:0000313" key="4">
    <source>
        <dbReference type="EMBL" id="MBB3051450.1"/>
    </source>
</evidence>
<dbReference type="Gene3D" id="3.10.129.10">
    <property type="entry name" value="Hotdog Thioesterase"/>
    <property type="match status" value="1"/>
</dbReference>